<dbReference type="SUPFAM" id="SSF51294">
    <property type="entry name" value="Hedgehog/intein (Hint) domain"/>
    <property type="match status" value="1"/>
</dbReference>
<reference evidence="2" key="1">
    <citation type="journal article" date="2019" name="Microbiol. Resour. Announc.">
        <title>Complete Genome Sequence of Halomonas olivaria, a Moderately Halophilic Bacterium Isolated from Olive Processing Effluents, Obtained by Nanopore Sequencing.</title>
        <authorList>
            <person name="Nagata S."/>
            <person name="Ii K.M."/>
            <person name="Tsukimi T."/>
            <person name="Miura M.C."/>
            <person name="Galipon J."/>
            <person name="Arakawa K."/>
        </authorList>
    </citation>
    <scope>NUCLEOTIDE SEQUENCE [LARGE SCALE GENOMIC DNA]</scope>
    <source>
        <strain evidence="2">TYRC17</strain>
    </source>
</reference>
<gene>
    <name evidence="1" type="ORF">HORIV_45720</name>
</gene>
<evidence type="ECO:0008006" key="3">
    <source>
        <dbReference type="Google" id="ProtNLM"/>
    </source>
</evidence>
<accession>A0ABM8HLF5</accession>
<evidence type="ECO:0000313" key="2">
    <source>
        <dbReference type="Proteomes" id="UP000289555"/>
    </source>
</evidence>
<dbReference type="Proteomes" id="UP000289555">
    <property type="component" value="Chromosome"/>
</dbReference>
<evidence type="ECO:0000313" key="1">
    <source>
        <dbReference type="EMBL" id="BBI52151.1"/>
    </source>
</evidence>
<proteinExistence type="predicted"/>
<protein>
    <recommendedName>
        <fullName evidence="3">LAGLIDADG endonuclease</fullName>
    </recommendedName>
</protein>
<organism evidence="1 2">
    <name type="scientific">Vreelandella olivaria</name>
    <dbReference type="NCBI Taxonomy" id="390919"/>
    <lineage>
        <taxon>Bacteria</taxon>
        <taxon>Pseudomonadati</taxon>
        <taxon>Pseudomonadota</taxon>
        <taxon>Gammaproteobacteria</taxon>
        <taxon>Oceanospirillales</taxon>
        <taxon>Halomonadaceae</taxon>
        <taxon>Vreelandella</taxon>
    </lineage>
</organism>
<keyword evidence="2" id="KW-1185">Reference proteome</keyword>
<dbReference type="EMBL" id="AP019416">
    <property type="protein sequence ID" value="BBI52151.1"/>
    <property type="molecule type" value="Genomic_DNA"/>
</dbReference>
<name>A0ABM8HLF5_9GAMM</name>
<sequence>MAGSHCKKIAVGERIAVPREIPVFGHEAMPEHQVKTLAFMLADGGTTQSCPMFTNSSAELRADFTEAVSHFPRVTCRLVECGEHNTERTPVLRVSRDAARLQPLREQFSRALREKLQAQSLTGRRLLDC</sequence>
<dbReference type="InterPro" id="IPR036844">
    <property type="entry name" value="Hint_dom_sf"/>
</dbReference>